<proteinExistence type="inferred from homology"/>
<dbReference type="GO" id="GO:0005737">
    <property type="term" value="C:cytoplasm"/>
    <property type="evidence" value="ECO:0007669"/>
    <property type="project" value="UniProtKB-SubCell"/>
</dbReference>
<dbReference type="InterPro" id="IPR029036">
    <property type="entry name" value="P5CR_dimer"/>
</dbReference>
<evidence type="ECO:0000256" key="6">
    <source>
        <dbReference type="ARBA" id="ARBA00022857"/>
    </source>
</evidence>
<evidence type="ECO:0000259" key="11">
    <source>
        <dbReference type="Pfam" id="PF03807"/>
    </source>
</evidence>
<comment type="function">
    <text evidence="8">Catalyzes the reduction of 1-pyrroline-5-carboxylate (PCA) to L-proline.</text>
</comment>
<feature type="binding site" evidence="10">
    <location>
        <begin position="95"/>
        <end position="98"/>
    </location>
    <ligand>
        <name>NADP(+)</name>
        <dbReference type="ChEBI" id="CHEBI:58349"/>
    </ligand>
</feature>
<evidence type="ECO:0000313" key="13">
    <source>
        <dbReference type="EMBL" id="QEG33001.1"/>
    </source>
</evidence>
<keyword evidence="4 8" id="KW-0028">Amino-acid biosynthesis</keyword>
<name>A0A5B9QFA7_9BACT</name>
<reference evidence="13 14" key="1">
    <citation type="submission" date="2019-08" db="EMBL/GenBank/DDBJ databases">
        <title>Deep-cultivation of Planctomycetes and their phenomic and genomic characterization uncovers novel biology.</title>
        <authorList>
            <person name="Wiegand S."/>
            <person name="Jogler M."/>
            <person name="Boedeker C."/>
            <person name="Pinto D."/>
            <person name="Vollmers J."/>
            <person name="Rivas-Marin E."/>
            <person name="Kohn T."/>
            <person name="Peeters S.H."/>
            <person name="Heuer A."/>
            <person name="Rast P."/>
            <person name="Oberbeckmann S."/>
            <person name="Bunk B."/>
            <person name="Jeske O."/>
            <person name="Meyerdierks A."/>
            <person name="Storesund J.E."/>
            <person name="Kallscheuer N."/>
            <person name="Luecker S."/>
            <person name="Lage O.M."/>
            <person name="Pohl T."/>
            <person name="Merkel B.J."/>
            <person name="Hornburger P."/>
            <person name="Mueller R.-W."/>
            <person name="Bruemmer F."/>
            <person name="Labrenz M."/>
            <person name="Spormann A.M."/>
            <person name="Op den Camp H."/>
            <person name="Overmann J."/>
            <person name="Amann R."/>
            <person name="Jetten M.S.M."/>
            <person name="Mascher T."/>
            <person name="Medema M.H."/>
            <person name="Devos D.P."/>
            <person name="Kaster A.-K."/>
            <person name="Ovreas L."/>
            <person name="Rohde M."/>
            <person name="Galperin M.Y."/>
            <person name="Jogler C."/>
        </authorList>
    </citation>
    <scope>NUCLEOTIDE SEQUENCE [LARGE SCALE GENOMIC DNA]</scope>
    <source>
        <strain evidence="13 14">Pr1d</strain>
    </source>
</reference>
<protein>
    <recommendedName>
        <fullName evidence="8 9">Pyrroline-5-carboxylate reductase</fullName>
        <shortName evidence="8">P5C reductase</shortName>
        <shortName evidence="8">P5CR</shortName>
        <ecNumber evidence="8 9">1.5.1.2</ecNumber>
    </recommendedName>
    <alternativeName>
        <fullName evidence="8">PCA reductase</fullName>
    </alternativeName>
</protein>
<evidence type="ECO:0000256" key="7">
    <source>
        <dbReference type="ARBA" id="ARBA00023002"/>
    </source>
</evidence>
<dbReference type="PANTHER" id="PTHR11645:SF0">
    <property type="entry name" value="PYRROLINE-5-CARBOXYLATE REDUCTASE 3"/>
    <property type="match status" value="1"/>
</dbReference>
<gene>
    <name evidence="8 13" type="primary">proC</name>
    <name evidence="13" type="ORF">Pr1d_02620</name>
</gene>
<comment type="catalytic activity">
    <reaction evidence="8">
        <text>L-proline + NADP(+) = (S)-1-pyrroline-5-carboxylate + NADPH + 2 H(+)</text>
        <dbReference type="Rhea" id="RHEA:14109"/>
        <dbReference type="ChEBI" id="CHEBI:15378"/>
        <dbReference type="ChEBI" id="CHEBI:17388"/>
        <dbReference type="ChEBI" id="CHEBI:57783"/>
        <dbReference type="ChEBI" id="CHEBI:58349"/>
        <dbReference type="ChEBI" id="CHEBI:60039"/>
        <dbReference type="EC" id="1.5.1.2"/>
    </reaction>
</comment>
<dbReference type="HAMAP" id="MF_01925">
    <property type="entry name" value="P5C_reductase"/>
    <property type="match status" value="1"/>
</dbReference>
<comment type="catalytic activity">
    <reaction evidence="8">
        <text>L-proline + NAD(+) = (S)-1-pyrroline-5-carboxylate + NADH + 2 H(+)</text>
        <dbReference type="Rhea" id="RHEA:14105"/>
        <dbReference type="ChEBI" id="CHEBI:15378"/>
        <dbReference type="ChEBI" id="CHEBI:17388"/>
        <dbReference type="ChEBI" id="CHEBI:57540"/>
        <dbReference type="ChEBI" id="CHEBI:57945"/>
        <dbReference type="ChEBI" id="CHEBI:60039"/>
        <dbReference type="EC" id="1.5.1.2"/>
    </reaction>
</comment>
<comment type="subcellular location">
    <subcellularLocation>
        <location evidence="1 8">Cytoplasm</location>
    </subcellularLocation>
</comment>
<dbReference type="Gene3D" id="3.40.50.720">
    <property type="entry name" value="NAD(P)-binding Rossmann-like Domain"/>
    <property type="match status" value="1"/>
</dbReference>
<dbReference type="Pfam" id="PF14748">
    <property type="entry name" value="P5CR_dimer"/>
    <property type="match status" value="1"/>
</dbReference>
<dbReference type="FunFam" id="3.40.50.720:FF:000190">
    <property type="entry name" value="Pyrroline-5-carboxylate reductase"/>
    <property type="match status" value="1"/>
</dbReference>
<accession>A0A5B9QFA7</accession>
<dbReference type="InterPro" id="IPR008927">
    <property type="entry name" value="6-PGluconate_DH-like_C_sf"/>
</dbReference>
<dbReference type="FunFam" id="1.10.3730.10:FF:000001">
    <property type="entry name" value="Pyrroline-5-carboxylate reductase"/>
    <property type="match status" value="1"/>
</dbReference>
<feature type="domain" description="Pyrroline-5-carboxylate reductase catalytic N-terminal" evidence="11">
    <location>
        <begin position="29"/>
        <end position="124"/>
    </location>
</feature>
<dbReference type="KEGG" id="bgok:Pr1d_02620"/>
<dbReference type="PIRSF" id="PIRSF000193">
    <property type="entry name" value="Pyrrol-5-carb_rd"/>
    <property type="match status" value="1"/>
</dbReference>
<dbReference type="EC" id="1.5.1.2" evidence="8 9"/>
<dbReference type="GO" id="GO:0055129">
    <property type="term" value="P:L-proline biosynthetic process"/>
    <property type="evidence" value="ECO:0007669"/>
    <property type="project" value="UniProtKB-UniRule"/>
</dbReference>
<dbReference type="SUPFAM" id="SSF51735">
    <property type="entry name" value="NAD(P)-binding Rossmann-fold domains"/>
    <property type="match status" value="1"/>
</dbReference>
<sequence>MLIDFSTTTNASNKANNGIQALSEFTKSVGFVGAGRMATALARGCVESGLVSAEQVLASDPSLEARQAFAEQVAGVEVFDTSEPILSRADIIVLAIKPQVMSSVLENLGSQIAEHQLVVSIAAGVTLSTITEALPAKARIIRVMPNTPCLVGEGVSCFSRAKEATDEDAEDVRRVLESVGHAYEVTEEQLDAVTGLSGSGPAFIYQVIESMAKGGAQMGLPAELALKLAAQTARGAAQMVLATGRSPIELREQVTSPGGTTVAGLDALAKLRGAEAFCEAVVVATRRSQELGRG</sequence>
<evidence type="ECO:0000256" key="2">
    <source>
        <dbReference type="ARBA" id="ARBA00005525"/>
    </source>
</evidence>
<dbReference type="GO" id="GO:0004735">
    <property type="term" value="F:pyrroline-5-carboxylate reductase activity"/>
    <property type="evidence" value="ECO:0007669"/>
    <property type="project" value="UniProtKB-UniRule"/>
</dbReference>
<comment type="similarity">
    <text evidence="2 8">Belongs to the pyrroline-5-carboxylate reductase family.</text>
</comment>
<evidence type="ECO:0000256" key="1">
    <source>
        <dbReference type="ARBA" id="ARBA00004496"/>
    </source>
</evidence>
<comment type="pathway">
    <text evidence="8">Amino-acid biosynthesis; L-proline biosynthesis; L-proline from L-glutamate 5-semialdehyde: step 1/1.</text>
</comment>
<evidence type="ECO:0000256" key="8">
    <source>
        <dbReference type="HAMAP-Rule" id="MF_01925"/>
    </source>
</evidence>
<dbReference type="InterPro" id="IPR036291">
    <property type="entry name" value="NAD(P)-bd_dom_sf"/>
</dbReference>
<evidence type="ECO:0000256" key="5">
    <source>
        <dbReference type="ARBA" id="ARBA00022650"/>
    </source>
</evidence>
<keyword evidence="6 8" id="KW-0521">NADP</keyword>
<dbReference type="PANTHER" id="PTHR11645">
    <property type="entry name" value="PYRROLINE-5-CARBOXYLATE REDUCTASE"/>
    <property type="match status" value="1"/>
</dbReference>
<dbReference type="SUPFAM" id="SSF48179">
    <property type="entry name" value="6-phosphogluconate dehydrogenase C-terminal domain-like"/>
    <property type="match status" value="1"/>
</dbReference>
<dbReference type="InterPro" id="IPR028939">
    <property type="entry name" value="P5C_Rdtase_cat_N"/>
</dbReference>
<dbReference type="Proteomes" id="UP000323917">
    <property type="component" value="Chromosome"/>
</dbReference>
<dbReference type="EMBL" id="CP042913">
    <property type="protein sequence ID" value="QEG33001.1"/>
    <property type="molecule type" value="Genomic_DNA"/>
</dbReference>
<keyword evidence="14" id="KW-1185">Reference proteome</keyword>
<keyword evidence="5 8" id="KW-0641">Proline biosynthesis</keyword>
<dbReference type="NCBIfam" id="TIGR00112">
    <property type="entry name" value="proC"/>
    <property type="match status" value="1"/>
</dbReference>
<dbReference type="Pfam" id="PF03807">
    <property type="entry name" value="F420_oxidored"/>
    <property type="match status" value="1"/>
</dbReference>
<evidence type="ECO:0000256" key="10">
    <source>
        <dbReference type="PIRSR" id="PIRSR000193-1"/>
    </source>
</evidence>
<evidence type="ECO:0000259" key="12">
    <source>
        <dbReference type="Pfam" id="PF14748"/>
    </source>
</evidence>
<dbReference type="InterPro" id="IPR000304">
    <property type="entry name" value="Pyrroline-COOH_reductase"/>
</dbReference>
<dbReference type="AlphaFoldDB" id="A0A5B9QFA7"/>
<keyword evidence="3 8" id="KW-0963">Cytoplasm</keyword>
<dbReference type="Gene3D" id="1.10.3730.10">
    <property type="entry name" value="ProC C-terminal domain-like"/>
    <property type="match status" value="1"/>
</dbReference>
<keyword evidence="7 8" id="KW-0560">Oxidoreductase</keyword>
<dbReference type="UniPathway" id="UPA00098">
    <property type="reaction ID" value="UER00361"/>
</dbReference>
<dbReference type="OrthoDB" id="9805754at2"/>
<evidence type="ECO:0000256" key="4">
    <source>
        <dbReference type="ARBA" id="ARBA00022605"/>
    </source>
</evidence>
<feature type="domain" description="Pyrroline-5-carboxylate reductase dimerisation" evidence="12">
    <location>
        <begin position="187"/>
        <end position="291"/>
    </location>
</feature>
<evidence type="ECO:0000256" key="3">
    <source>
        <dbReference type="ARBA" id="ARBA00022490"/>
    </source>
</evidence>
<organism evidence="13 14">
    <name type="scientific">Bythopirellula goksoeyrii</name>
    <dbReference type="NCBI Taxonomy" id="1400387"/>
    <lineage>
        <taxon>Bacteria</taxon>
        <taxon>Pseudomonadati</taxon>
        <taxon>Planctomycetota</taxon>
        <taxon>Planctomycetia</taxon>
        <taxon>Pirellulales</taxon>
        <taxon>Lacipirellulaceae</taxon>
        <taxon>Bythopirellula</taxon>
    </lineage>
</organism>
<evidence type="ECO:0000313" key="14">
    <source>
        <dbReference type="Proteomes" id="UP000323917"/>
    </source>
</evidence>
<evidence type="ECO:0000256" key="9">
    <source>
        <dbReference type="NCBIfam" id="TIGR00112"/>
    </source>
</evidence>